<dbReference type="AlphaFoldDB" id="A0AAW0FSL9"/>
<organism evidence="1 3">
    <name type="scientific">Cerrena zonata</name>
    <dbReference type="NCBI Taxonomy" id="2478898"/>
    <lineage>
        <taxon>Eukaryota</taxon>
        <taxon>Fungi</taxon>
        <taxon>Dikarya</taxon>
        <taxon>Basidiomycota</taxon>
        <taxon>Agaricomycotina</taxon>
        <taxon>Agaricomycetes</taxon>
        <taxon>Polyporales</taxon>
        <taxon>Cerrenaceae</taxon>
        <taxon>Cerrena</taxon>
    </lineage>
</organism>
<dbReference type="Proteomes" id="UP001385951">
    <property type="component" value="Unassembled WGS sequence"/>
</dbReference>
<evidence type="ECO:0000313" key="3">
    <source>
        <dbReference type="Proteomes" id="UP001385951"/>
    </source>
</evidence>
<gene>
    <name evidence="2" type="ORF">QCA50_008554</name>
    <name evidence="1" type="ORF">QCA50_012639</name>
</gene>
<dbReference type="EMBL" id="JASBNA010000026">
    <property type="protein sequence ID" value="KAK7684315.1"/>
    <property type="molecule type" value="Genomic_DNA"/>
</dbReference>
<proteinExistence type="predicted"/>
<protein>
    <submittedName>
        <fullName evidence="1">Uncharacterized protein</fullName>
    </submittedName>
</protein>
<reference evidence="1 3" key="1">
    <citation type="submission" date="2022-09" db="EMBL/GenBank/DDBJ databases">
        <authorList>
            <person name="Palmer J.M."/>
        </authorList>
    </citation>
    <scope>NUCLEOTIDE SEQUENCE [LARGE SCALE GENOMIC DNA]</scope>
    <source>
        <strain evidence="1 3">DSM 7382</strain>
    </source>
</reference>
<comment type="caution">
    <text evidence="1">The sequence shown here is derived from an EMBL/GenBank/DDBJ whole genome shotgun (WGS) entry which is preliminary data.</text>
</comment>
<sequence length="60" mass="6810">MYLHFPTLSETPSPPSLYHVQIPLLTLSHRIFGIEQLPDLVRSHWGFGPPPRALTTAFLD</sequence>
<keyword evidence="3" id="KW-1185">Reference proteome</keyword>
<accession>A0AAW0FSL9</accession>
<evidence type="ECO:0000313" key="1">
    <source>
        <dbReference type="EMBL" id="KAK7684315.1"/>
    </source>
</evidence>
<name>A0AAW0FSL9_9APHY</name>
<dbReference type="EMBL" id="JASBNA010000011">
    <property type="protein sequence ID" value="KAK7688184.1"/>
    <property type="molecule type" value="Genomic_DNA"/>
</dbReference>
<evidence type="ECO:0000313" key="2">
    <source>
        <dbReference type="EMBL" id="KAK7688184.1"/>
    </source>
</evidence>